<evidence type="ECO:0000259" key="2">
    <source>
        <dbReference type="Pfam" id="PF02481"/>
    </source>
</evidence>
<reference evidence="5" key="1">
    <citation type="submission" date="2017-09" db="EMBL/GenBank/DDBJ databases">
        <title>Depth-based differentiation of microbial function through sediment-hosted aquifers and enrichment of novel symbionts in the deep terrestrial subsurface.</title>
        <authorList>
            <person name="Probst A.J."/>
            <person name="Ladd B."/>
            <person name="Jarett J.K."/>
            <person name="Geller-Mcgrath D.E."/>
            <person name="Sieber C.M.K."/>
            <person name="Emerson J.B."/>
            <person name="Anantharaman K."/>
            <person name="Thomas B.C."/>
            <person name="Malmstrom R."/>
            <person name="Stieglmeier M."/>
            <person name="Klingl A."/>
            <person name="Woyke T."/>
            <person name="Ryan C.M."/>
            <person name="Banfield J.F."/>
        </authorList>
    </citation>
    <scope>NUCLEOTIDE SEQUENCE [LARGE SCALE GENOMIC DNA]</scope>
</reference>
<dbReference type="Proteomes" id="UP000230611">
    <property type="component" value="Unassembled WGS sequence"/>
</dbReference>
<comment type="similarity">
    <text evidence="1">Belongs to the DprA/Smf family.</text>
</comment>
<dbReference type="AlphaFoldDB" id="A0A2M8AHF7"/>
<dbReference type="EMBL" id="PFUO01000088">
    <property type="protein sequence ID" value="PJB16791.1"/>
    <property type="molecule type" value="Genomic_DNA"/>
</dbReference>
<organism evidence="4 5">
    <name type="scientific">Candidatus Falkowbacteria bacterium CG_4_9_14_3_um_filter_38_19</name>
    <dbReference type="NCBI Taxonomy" id="1974559"/>
    <lineage>
        <taxon>Bacteria</taxon>
        <taxon>Candidatus Falkowiibacteriota</taxon>
    </lineage>
</organism>
<dbReference type="GO" id="GO:0009294">
    <property type="term" value="P:DNA-mediated transformation"/>
    <property type="evidence" value="ECO:0007669"/>
    <property type="project" value="InterPro"/>
</dbReference>
<name>A0A2M8AHF7_9BACT</name>
<dbReference type="InterPro" id="IPR041614">
    <property type="entry name" value="DprA_WH"/>
</dbReference>
<dbReference type="SUPFAM" id="SSF102405">
    <property type="entry name" value="MCP/YpsA-like"/>
    <property type="match status" value="1"/>
</dbReference>
<evidence type="ECO:0000313" key="4">
    <source>
        <dbReference type="EMBL" id="PJB16791.1"/>
    </source>
</evidence>
<evidence type="ECO:0000256" key="1">
    <source>
        <dbReference type="ARBA" id="ARBA00006525"/>
    </source>
</evidence>
<dbReference type="Pfam" id="PF02481">
    <property type="entry name" value="DNA_processg_A"/>
    <property type="match status" value="1"/>
</dbReference>
<feature type="domain" description="DprA winged helix" evidence="3">
    <location>
        <begin position="307"/>
        <end position="355"/>
    </location>
</feature>
<dbReference type="Gene3D" id="1.10.10.10">
    <property type="entry name" value="Winged helix-like DNA-binding domain superfamily/Winged helix DNA-binding domain"/>
    <property type="match status" value="1"/>
</dbReference>
<protein>
    <submittedName>
        <fullName evidence="4">DNA-protecting protein DprA</fullName>
    </submittedName>
</protein>
<proteinExistence type="inferred from homology"/>
<dbReference type="PANTHER" id="PTHR43022">
    <property type="entry name" value="PROTEIN SMF"/>
    <property type="match status" value="1"/>
</dbReference>
<evidence type="ECO:0000313" key="5">
    <source>
        <dbReference type="Proteomes" id="UP000230611"/>
    </source>
</evidence>
<dbReference type="InterPro" id="IPR036388">
    <property type="entry name" value="WH-like_DNA-bd_sf"/>
</dbReference>
<sequence length="364" mass="40550">MLDDLKYWVALNNFSKFGPAKFKKIRRYFANLKDAWTASLTELRQAGLEEKIAEEFIAARLKINPDELMEKIHRQDIKLITCEDKNYPKLLAQIYDPPPLLYYRGQLELADEFALAVVGSRKYTSYGRQAIERLVKNLADNNLTIISGLALGIDALAHEAALAAQGRTIAVLGSGLDRENIYPSQNRYLADKIIASGGAILSEFPLGALPLKHHFPQRNRLISGLSLAVLIIEAGEKSGSLITASHALEQNREVFALPGSIFSPYSVGTNRLIKLGARLVTDANDIIEALNLTQVASFINNKKIIPESVEEEKILKVLDFEPRHVNELIRLTKLDTSIINSTLVVMEMKGLVKNLGNMQYVLAR</sequence>
<dbReference type="Pfam" id="PF17782">
    <property type="entry name" value="WHD_DprA"/>
    <property type="match status" value="1"/>
</dbReference>
<dbReference type="Gene3D" id="3.40.50.450">
    <property type="match status" value="1"/>
</dbReference>
<dbReference type="InterPro" id="IPR003488">
    <property type="entry name" value="DprA"/>
</dbReference>
<feature type="domain" description="Smf/DprA SLOG" evidence="2">
    <location>
        <begin position="78"/>
        <end position="290"/>
    </location>
</feature>
<dbReference type="NCBIfam" id="TIGR00732">
    <property type="entry name" value="dprA"/>
    <property type="match status" value="1"/>
</dbReference>
<dbReference type="InterPro" id="IPR057666">
    <property type="entry name" value="DrpA_SLOG"/>
</dbReference>
<accession>A0A2M8AHF7</accession>
<comment type="caution">
    <text evidence="4">The sequence shown here is derived from an EMBL/GenBank/DDBJ whole genome shotgun (WGS) entry which is preliminary data.</text>
</comment>
<evidence type="ECO:0000259" key="3">
    <source>
        <dbReference type="Pfam" id="PF17782"/>
    </source>
</evidence>
<gene>
    <name evidence="4" type="primary">dprA</name>
    <name evidence="4" type="ORF">CO116_01840</name>
</gene>
<dbReference type="PANTHER" id="PTHR43022:SF1">
    <property type="entry name" value="PROTEIN SMF"/>
    <property type="match status" value="1"/>
</dbReference>